<reference evidence="1 2" key="1">
    <citation type="submission" date="2010-08" db="EMBL/GenBank/DDBJ databases">
        <authorList>
            <person name="Muzny D."/>
            <person name="Qin X."/>
            <person name="Buhay C."/>
            <person name="Dugan-Rocha S."/>
            <person name="Ding Y."/>
            <person name="Chen G."/>
            <person name="Hawes A."/>
            <person name="Holder M."/>
            <person name="Jhangiani S."/>
            <person name="Johnson A."/>
            <person name="Khan Z."/>
            <person name="Li Z."/>
            <person name="Liu W."/>
            <person name="Liu X."/>
            <person name="Perez L."/>
            <person name="Shen H."/>
            <person name="Wang Q."/>
            <person name="Watt J."/>
            <person name="Xi L."/>
            <person name="Xin Y."/>
            <person name="Zhou J."/>
            <person name="Deng J."/>
            <person name="Jiang H."/>
            <person name="Liu Y."/>
            <person name="Qu J."/>
            <person name="Song X.-Z."/>
            <person name="Zhang L."/>
            <person name="Villasana D."/>
            <person name="Johnson A."/>
            <person name="Liu J."/>
            <person name="Liyanage D."/>
            <person name="Lorensuhewa L."/>
            <person name="Robinson T."/>
            <person name="Song A."/>
            <person name="Song B.-B."/>
            <person name="Dinh H."/>
            <person name="Thornton R."/>
            <person name="Coyle M."/>
            <person name="Francisco L."/>
            <person name="Jackson L."/>
            <person name="Javaid M."/>
            <person name="Korchina V."/>
            <person name="Kovar C."/>
            <person name="Mata R."/>
            <person name="Mathew T."/>
            <person name="Ngo R."/>
            <person name="Nguyen L."/>
            <person name="Nguyen N."/>
            <person name="Okwuonu G."/>
            <person name="Ongeri F."/>
            <person name="Pham C."/>
            <person name="Simmons D."/>
            <person name="Wilczek-Boney K."/>
            <person name="Hale W."/>
            <person name="Jakkamsetti A."/>
            <person name="Pham P."/>
            <person name="Ruth R."/>
            <person name="San Lucas F."/>
            <person name="Warren J."/>
            <person name="Zhang J."/>
            <person name="Zhao Z."/>
            <person name="Zhou C."/>
            <person name="Zhu D."/>
            <person name="Lee S."/>
            <person name="Bess C."/>
            <person name="Blankenburg K."/>
            <person name="Forbes L."/>
            <person name="Fu Q."/>
            <person name="Gubbala S."/>
            <person name="Hirani K."/>
            <person name="Jayaseelan J.C."/>
            <person name="Lara F."/>
            <person name="Munidasa M."/>
            <person name="Palculict T."/>
            <person name="Patil S."/>
            <person name="Pu L.-L."/>
            <person name="Saada N."/>
            <person name="Tang L."/>
            <person name="Weissenberger G."/>
            <person name="Zhu Y."/>
            <person name="Hemphill L."/>
            <person name="Shang Y."/>
            <person name="Youmans B."/>
            <person name="Ayvaz T."/>
            <person name="Ross M."/>
            <person name="Santibanez J."/>
            <person name="Aqrawi P."/>
            <person name="Gross S."/>
            <person name="Joshi V."/>
            <person name="Fowler G."/>
            <person name="Nazareth L."/>
            <person name="Reid J."/>
            <person name="Worley K."/>
            <person name="Petrosino J."/>
            <person name="Highlander S."/>
            <person name="Gibbs R."/>
        </authorList>
    </citation>
    <scope>NUCLEOTIDE SEQUENCE [LARGE SCALE GENOMIC DNA]</scope>
    <source>
        <strain evidence="1 2">ATCC 33035</strain>
    </source>
</reference>
<evidence type="ECO:0000313" key="2">
    <source>
        <dbReference type="Proteomes" id="UP000003020"/>
    </source>
</evidence>
<gene>
    <name evidence="1" type="ORF">HMPREF0305_12471</name>
</gene>
<comment type="caution">
    <text evidence="1">The sequence shown here is derived from an EMBL/GenBank/DDBJ whole genome shotgun (WGS) entry which is preliminary data.</text>
</comment>
<sequence length="46" mass="5351">MGRVLYRNFLVPDVMVYFFPFINPLENLLLIKTGTCKNLDCCIRIG</sequence>
<proteinExistence type="predicted"/>
<dbReference type="AlphaFoldDB" id="E2S7G9"/>
<keyword evidence="2" id="KW-1185">Reference proteome</keyword>
<protein>
    <submittedName>
        <fullName evidence="1">Uncharacterized protein</fullName>
    </submittedName>
</protein>
<evidence type="ECO:0000313" key="1">
    <source>
        <dbReference type="EMBL" id="EFQ79316.1"/>
    </source>
</evidence>
<name>E2S7G9_9CORY</name>
<dbReference type="EMBL" id="ABYQ02000016">
    <property type="protein sequence ID" value="EFQ79316.1"/>
    <property type="molecule type" value="Genomic_DNA"/>
</dbReference>
<accession>E2S7G9</accession>
<organism evidence="1 2">
    <name type="scientific">Corynebacterium pseudogenitalium ATCC 33035</name>
    <dbReference type="NCBI Taxonomy" id="525264"/>
    <lineage>
        <taxon>Bacteria</taxon>
        <taxon>Bacillati</taxon>
        <taxon>Actinomycetota</taxon>
        <taxon>Actinomycetes</taxon>
        <taxon>Mycobacteriales</taxon>
        <taxon>Corynebacteriaceae</taxon>
        <taxon>Corynebacterium</taxon>
    </lineage>
</organism>
<dbReference type="HOGENOM" id="CLU_3182632_0_0_11"/>
<dbReference type="Proteomes" id="UP000003020">
    <property type="component" value="Unassembled WGS sequence"/>
</dbReference>